<evidence type="ECO:0000313" key="3">
    <source>
        <dbReference type="Proteomes" id="UP000317496"/>
    </source>
</evidence>
<feature type="compositionally biased region" description="Low complexity" evidence="1">
    <location>
        <begin position="57"/>
        <end position="68"/>
    </location>
</feature>
<dbReference type="EMBL" id="CP041636">
    <property type="protein sequence ID" value="QDO99560.1"/>
    <property type="molecule type" value="Genomic_DNA"/>
</dbReference>
<accession>A0A516H761</accession>
<organism evidence="2 3">
    <name type="scientific">Ferrovibrio terrae</name>
    <dbReference type="NCBI Taxonomy" id="2594003"/>
    <lineage>
        <taxon>Bacteria</taxon>
        <taxon>Pseudomonadati</taxon>
        <taxon>Pseudomonadota</taxon>
        <taxon>Alphaproteobacteria</taxon>
        <taxon>Rhodospirillales</taxon>
        <taxon>Rhodospirillaceae</taxon>
        <taxon>Ferrovibrio</taxon>
    </lineage>
</organism>
<name>A0A516H761_9PROT</name>
<proteinExistence type="predicted"/>
<evidence type="ECO:0000256" key="1">
    <source>
        <dbReference type="SAM" id="MobiDB-lite"/>
    </source>
</evidence>
<dbReference type="AlphaFoldDB" id="A0A516H761"/>
<protein>
    <submittedName>
        <fullName evidence="2">Uncharacterized protein</fullName>
    </submittedName>
</protein>
<evidence type="ECO:0000313" key="2">
    <source>
        <dbReference type="EMBL" id="QDO99560.1"/>
    </source>
</evidence>
<sequence length="74" mass="8075">MPPQTPSRQTTPQQTLDAGHEPPAFESDLDRHRASVDEVYGSHGVQPEPGETAFQPGAGRASRGLSRVGVRRRR</sequence>
<dbReference type="RefSeq" id="WP_144258556.1">
    <property type="nucleotide sequence ID" value="NZ_CP041636.1"/>
</dbReference>
<dbReference type="KEGG" id="fer:FNB15_20850"/>
<reference evidence="2 3" key="1">
    <citation type="submission" date="2019-07" db="EMBL/GenBank/DDBJ databases">
        <title>Genome sequencing for Ferrovibrio sp. K5.</title>
        <authorList>
            <person name="Park S.-J."/>
        </authorList>
    </citation>
    <scope>NUCLEOTIDE SEQUENCE [LARGE SCALE GENOMIC DNA]</scope>
    <source>
        <strain evidence="2 3">K5</strain>
    </source>
</reference>
<feature type="compositionally biased region" description="Low complexity" evidence="1">
    <location>
        <begin position="1"/>
        <end position="15"/>
    </location>
</feature>
<keyword evidence="3" id="KW-1185">Reference proteome</keyword>
<gene>
    <name evidence="2" type="ORF">FNB15_20850</name>
</gene>
<dbReference type="Proteomes" id="UP000317496">
    <property type="component" value="Chromosome"/>
</dbReference>
<feature type="region of interest" description="Disordered" evidence="1">
    <location>
        <begin position="1"/>
        <end position="74"/>
    </location>
</feature>